<comment type="cofactor">
    <cofactor evidence="11">
        <name>Mg(2+)</name>
        <dbReference type="ChEBI" id="CHEBI:18420"/>
    </cofactor>
    <cofactor evidence="11">
        <name>Mn(2+)</name>
        <dbReference type="ChEBI" id="CHEBI:29035"/>
    </cofactor>
    <text evidence="11">Magnesium. Can also use manganese.</text>
</comment>
<dbReference type="RefSeq" id="WP_231401931.1">
    <property type="nucleotide sequence ID" value="NZ_JADWYR010000001.1"/>
</dbReference>
<evidence type="ECO:0000256" key="11">
    <source>
        <dbReference type="PIRSR" id="PIRSR006268-2"/>
    </source>
</evidence>
<dbReference type="InterPro" id="IPR003374">
    <property type="entry name" value="ApbE-like_sf"/>
</dbReference>
<dbReference type="Proteomes" id="UP000628448">
    <property type="component" value="Unassembled WGS sequence"/>
</dbReference>
<name>A0A931GY90_9BACT</name>
<reference evidence="12" key="1">
    <citation type="submission" date="2020-11" db="EMBL/GenBank/DDBJ databases">
        <title>Bacterial whole genome sequence for Panacibacter sp. DH6.</title>
        <authorList>
            <person name="Le V."/>
            <person name="Ko S."/>
            <person name="Ahn C.-Y."/>
            <person name="Oh H.-M."/>
        </authorList>
    </citation>
    <scope>NUCLEOTIDE SEQUENCE</scope>
    <source>
        <strain evidence="12">DH6</strain>
    </source>
</reference>
<dbReference type="PIRSF" id="PIRSF006268">
    <property type="entry name" value="ApbE"/>
    <property type="match status" value="1"/>
</dbReference>
<evidence type="ECO:0000256" key="9">
    <source>
        <dbReference type="ARBA" id="ARBA00048540"/>
    </source>
</evidence>
<evidence type="ECO:0000256" key="10">
    <source>
        <dbReference type="PIRNR" id="PIRNR006268"/>
    </source>
</evidence>
<dbReference type="EC" id="2.7.1.180" evidence="1 10"/>
<feature type="binding site" evidence="11">
    <location>
        <position position="283"/>
    </location>
    <ligand>
        <name>Mg(2+)</name>
        <dbReference type="ChEBI" id="CHEBI:18420"/>
    </ligand>
</feature>
<evidence type="ECO:0000256" key="7">
    <source>
        <dbReference type="ARBA" id="ARBA00022842"/>
    </source>
</evidence>
<protein>
    <recommendedName>
        <fullName evidence="2 10">FAD:protein FMN transferase</fullName>
        <ecNumber evidence="1 10">2.7.1.180</ecNumber>
    </recommendedName>
    <alternativeName>
        <fullName evidence="8 10">Flavin transferase</fullName>
    </alternativeName>
</protein>
<keyword evidence="7 10" id="KW-0460">Magnesium</keyword>
<feature type="binding site" evidence="11">
    <location>
        <position position="165"/>
    </location>
    <ligand>
        <name>Mg(2+)</name>
        <dbReference type="ChEBI" id="CHEBI:18420"/>
    </ligand>
</feature>
<organism evidence="12 13">
    <name type="scientific">Panacibacter microcysteis</name>
    <dbReference type="NCBI Taxonomy" id="2793269"/>
    <lineage>
        <taxon>Bacteria</taxon>
        <taxon>Pseudomonadati</taxon>
        <taxon>Bacteroidota</taxon>
        <taxon>Chitinophagia</taxon>
        <taxon>Chitinophagales</taxon>
        <taxon>Chitinophagaceae</taxon>
        <taxon>Panacibacter</taxon>
    </lineage>
</organism>
<keyword evidence="4 10" id="KW-0808">Transferase</keyword>
<evidence type="ECO:0000313" key="13">
    <source>
        <dbReference type="Proteomes" id="UP000628448"/>
    </source>
</evidence>
<sequence length="335" mass="36671">MRLAFVLMIITIFSFFKPVETPGEFLISGTAQGTTYHIRYYATDSLVTKQQIDSILTCIDSSLSVYKPYSLITRFNQSAAGSAIDAHFANVVKASLETYYSTGGTFDITVAPLTEAWGFAAKHIDHVPDTATIKSLLGCVGSDKIVLQKDSLIKKKPCVQVDVNGIAQGYSVDVVAHFLLQQGIQNYLVEIGGEICVRGRKQPSGSLMKIGIESPGDDEMEPGIMQKIIATDKGAVTTSGNYRKYYESEGKKITHLIDPSTGYSIQNEMISATVYAKDAITADAYDNALMVMGLQKAIQFVEAKKDIAAYFIYRRNDGSVADTATTAFYKLFDKE</sequence>
<comment type="catalytic activity">
    <reaction evidence="9 10">
        <text>L-threonyl-[protein] + FAD = FMN-L-threonyl-[protein] + AMP + H(+)</text>
        <dbReference type="Rhea" id="RHEA:36847"/>
        <dbReference type="Rhea" id="RHEA-COMP:11060"/>
        <dbReference type="Rhea" id="RHEA-COMP:11061"/>
        <dbReference type="ChEBI" id="CHEBI:15378"/>
        <dbReference type="ChEBI" id="CHEBI:30013"/>
        <dbReference type="ChEBI" id="CHEBI:57692"/>
        <dbReference type="ChEBI" id="CHEBI:74257"/>
        <dbReference type="ChEBI" id="CHEBI:456215"/>
        <dbReference type="EC" id="2.7.1.180"/>
    </reaction>
</comment>
<evidence type="ECO:0000256" key="5">
    <source>
        <dbReference type="ARBA" id="ARBA00022723"/>
    </source>
</evidence>
<dbReference type="GO" id="GO:0016740">
    <property type="term" value="F:transferase activity"/>
    <property type="evidence" value="ECO:0007669"/>
    <property type="project" value="UniProtKB-UniRule"/>
</dbReference>
<dbReference type="GO" id="GO:0046872">
    <property type="term" value="F:metal ion binding"/>
    <property type="evidence" value="ECO:0007669"/>
    <property type="project" value="UniProtKB-UniRule"/>
</dbReference>
<evidence type="ECO:0000256" key="4">
    <source>
        <dbReference type="ARBA" id="ARBA00022679"/>
    </source>
</evidence>
<evidence type="ECO:0000256" key="1">
    <source>
        <dbReference type="ARBA" id="ARBA00011955"/>
    </source>
</evidence>
<dbReference type="Pfam" id="PF02424">
    <property type="entry name" value="ApbE"/>
    <property type="match status" value="1"/>
</dbReference>
<keyword evidence="3 10" id="KW-0285">Flavoprotein</keyword>
<dbReference type="AlphaFoldDB" id="A0A931GY90"/>
<dbReference type="PANTHER" id="PTHR30040:SF2">
    <property type="entry name" value="FAD:PROTEIN FMN TRANSFERASE"/>
    <property type="match status" value="1"/>
</dbReference>
<keyword evidence="5 10" id="KW-0479">Metal-binding</keyword>
<accession>A0A931GY90</accession>
<keyword evidence="6 10" id="KW-0274">FAD</keyword>
<dbReference type="EMBL" id="JADWYR010000001">
    <property type="protein sequence ID" value="MBG9374937.1"/>
    <property type="molecule type" value="Genomic_DNA"/>
</dbReference>
<evidence type="ECO:0000256" key="2">
    <source>
        <dbReference type="ARBA" id="ARBA00016337"/>
    </source>
</evidence>
<proteinExistence type="inferred from homology"/>
<comment type="similarity">
    <text evidence="10">Belongs to the ApbE family.</text>
</comment>
<evidence type="ECO:0000256" key="3">
    <source>
        <dbReference type="ARBA" id="ARBA00022630"/>
    </source>
</evidence>
<keyword evidence="13" id="KW-1185">Reference proteome</keyword>
<comment type="caution">
    <text evidence="12">The sequence shown here is derived from an EMBL/GenBank/DDBJ whole genome shotgun (WGS) entry which is preliminary data.</text>
</comment>
<dbReference type="PANTHER" id="PTHR30040">
    <property type="entry name" value="THIAMINE BIOSYNTHESIS LIPOPROTEIN APBE"/>
    <property type="match status" value="1"/>
</dbReference>
<dbReference type="SUPFAM" id="SSF143631">
    <property type="entry name" value="ApbE-like"/>
    <property type="match status" value="1"/>
</dbReference>
<dbReference type="Gene3D" id="3.10.520.10">
    <property type="entry name" value="ApbE-like domains"/>
    <property type="match status" value="1"/>
</dbReference>
<evidence type="ECO:0000313" key="12">
    <source>
        <dbReference type="EMBL" id="MBG9374937.1"/>
    </source>
</evidence>
<evidence type="ECO:0000256" key="8">
    <source>
        <dbReference type="ARBA" id="ARBA00031306"/>
    </source>
</evidence>
<dbReference type="InterPro" id="IPR024932">
    <property type="entry name" value="ApbE"/>
</dbReference>
<evidence type="ECO:0000256" key="6">
    <source>
        <dbReference type="ARBA" id="ARBA00022827"/>
    </source>
</evidence>
<gene>
    <name evidence="12" type="ORF">I5907_01720</name>
</gene>